<proteinExistence type="predicted"/>
<gene>
    <name evidence="1" type="ORF">BXY41_105180</name>
</gene>
<dbReference type="Proteomes" id="UP000237749">
    <property type="component" value="Unassembled WGS sequence"/>
</dbReference>
<dbReference type="EMBL" id="PTJA01000005">
    <property type="protein sequence ID" value="PPK80961.1"/>
    <property type="molecule type" value="Genomic_DNA"/>
</dbReference>
<evidence type="ECO:0000313" key="1">
    <source>
        <dbReference type="EMBL" id="PPK80961.1"/>
    </source>
</evidence>
<name>A0A2S6HT86_9FIRM</name>
<reference evidence="1 2" key="1">
    <citation type="submission" date="2018-02" db="EMBL/GenBank/DDBJ databases">
        <title>Genomic Encyclopedia of Archaeal and Bacterial Type Strains, Phase II (KMG-II): from individual species to whole genera.</title>
        <authorList>
            <person name="Goeker M."/>
        </authorList>
    </citation>
    <scope>NUCLEOTIDE SEQUENCE [LARGE SCALE GENOMIC DNA]</scope>
    <source>
        <strain evidence="1 2">DSM 3808</strain>
    </source>
</reference>
<sequence>MNLCIGDKITVCEGDHENNYSVEEITEDYVKLTNGITYYYKERDSASGAEGERGLITRQVVNRLHQVEDISYQKAVKILEILMDADGETEN</sequence>
<dbReference type="AlphaFoldDB" id="A0A2S6HT86"/>
<accession>A0A2S6HT86</accession>
<keyword evidence="2" id="KW-1185">Reference proteome</keyword>
<dbReference type="RefSeq" id="WP_104436949.1">
    <property type="nucleotide sequence ID" value="NZ_PTJA01000005.1"/>
</dbReference>
<evidence type="ECO:0000313" key="2">
    <source>
        <dbReference type="Proteomes" id="UP000237749"/>
    </source>
</evidence>
<protein>
    <submittedName>
        <fullName evidence="1">Uncharacterized protein</fullName>
    </submittedName>
</protein>
<organism evidence="1 2">
    <name type="scientific">Lacrimispora xylanisolvens</name>
    <dbReference type="NCBI Taxonomy" id="384636"/>
    <lineage>
        <taxon>Bacteria</taxon>
        <taxon>Bacillati</taxon>
        <taxon>Bacillota</taxon>
        <taxon>Clostridia</taxon>
        <taxon>Lachnospirales</taxon>
        <taxon>Lachnospiraceae</taxon>
        <taxon>Lacrimispora</taxon>
    </lineage>
</organism>
<comment type="caution">
    <text evidence="1">The sequence shown here is derived from an EMBL/GenBank/DDBJ whole genome shotgun (WGS) entry which is preliminary data.</text>
</comment>